<proteinExistence type="inferred from homology"/>
<dbReference type="Gene3D" id="1.50.10.10">
    <property type="match status" value="1"/>
</dbReference>
<dbReference type="Pfam" id="PF07221">
    <property type="entry name" value="GlcNAc_2-epim"/>
    <property type="match status" value="1"/>
</dbReference>
<evidence type="ECO:0000313" key="3">
    <source>
        <dbReference type="EMBL" id="MBC8561926.1"/>
    </source>
</evidence>
<dbReference type="InterPro" id="IPR008928">
    <property type="entry name" value="6-hairpin_glycosidase_sf"/>
</dbReference>
<sequence length="415" mass="46696">MTIQPKYQIDTKENKQFLENARKELLSFGHHFPSPEGSSYYLGDDGTPWKDRNRETWITSRMAHVYSLGFFLGHDGSKELAAAAIHGLRTELHDKKNGGWYAGLMADGEIVPTKQCYAHAFVILAASSGVLAGIEGAKELLDEALALYDLRFWNESEGLSCDTWNTEFTKLDDYRGLNANMHTVEAFLAAADVTGKEAYRIRAGRIIDHVLTWAQNNQWRIPEHFHKDWTPDLECNKNHPDDPFKPYGATPGHGIEWARLITQWTLSTYKDSTAAGAAPYISAAKALYQRAVTDAWNVDGAPGLVYTTDWNGTPVVHDRMHWTLAEAINTSSVLWHITGEECYAKDYASFMQYLDEVVWDHDTGSWFHQLDQNNQLLGTVWPGKSDLYHAVQATLIPLYTPALSIAPAVKYGKKL</sequence>
<keyword evidence="4" id="KW-1185">Reference proteome</keyword>
<protein>
    <submittedName>
        <fullName evidence="3">AGE family epimerase/isomerase</fullName>
    </submittedName>
</protein>
<dbReference type="InterPro" id="IPR012341">
    <property type="entry name" value="6hp_glycosidase-like_sf"/>
</dbReference>
<name>A0ABR7MZX5_9FIRM</name>
<dbReference type="InterPro" id="IPR010819">
    <property type="entry name" value="AGE/CE"/>
</dbReference>
<dbReference type="Proteomes" id="UP000606193">
    <property type="component" value="Unassembled WGS sequence"/>
</dbReference>
<keyword evidence="2" id="KW-0413">Isomerase</keyword>
<reference evidence="3 4" key="1">
    <citation type="submission" date="2020-08" db="EMBL/GenBank/DDBJ databases">
        <title>Genome public.</title>
        <authorList>
            <person name="Liu C."/>
            <person name="Sun Q."/>
        </authorList>
    </citation>
    <scope>NUCLEOTIDE SEQUENCE [LARGE SCALE GENOMIC DNA]</scope>
    <source>
        <strain evidence="3 4">NSJ-37</strain>
    </source>
</reference>
<comment type="caution">
    <text evidence="3">The sequence shown here is derived from an EMBL/GenBank/DDBJ whole genome shotgun (WGS) entry which is preliminary data.</text>
</comment>
<dbReference type="SUPFAM" id="SSF48208">
    <property type="entry name" value="Six-hairpin glycosidases"/>
    <property type="match status" value="1"/>
</dbReference>
<organism evidence="3 4">
    <name type="scientific">Jutongia huaianensis</name>
    <dbReference type="NCBI Taxonomy" id="2763668"/>
    <lineage>
        <taxon>Bacteria</taxon>
        <taxon>Bacillati</taxon>
        <taxon>Bacillota</taxon>
        <taxon>Clostridia</taxon>
        <taxon>Lachnospirales</taxon>
        <taxon>Lachnospiraceae</taxon>
        <taxon>Jutongia</taxon>
    </lineage>
</organism>
<evidence type="ECO:0000256" key="2">
    <source>
        <dbReference type="ARBA" id="ARBA00023235"/>
    </source>
</evidence>
<evidence type="ECO:0000313" key="4">
    <source>
        <dbReference type="Proteomes" id="UP000606193"/>
    </source>
</evidence>
<dbReference type="EMBL" id="JACRSX010000003">
    <property type="protein sequence ID" value="MBC8561926.1"/>
    <property type="molecule type" value="Genomic_DNA"/>
</dbReference>
<evidence type="ECO:0000256" key="1">
    <source>
        <dbReference type="ARBA" id="ARBA00008558"/>
    </source>
</evidence>
<accession>A0ABR7MZX5</accession>
<comment type="similarity">
    <text evidence="1">Belongs to the N-acylglucosamine 2-epimerase family.</text>
</comment>
<gene>
    <name evidence="3" type="ORF">H8704_04650</name>
</gene>
<dbReference type="RefSeq" id="WP_283241934.1">
    <property type="nucleotide sequence ID" value="NZ_JACRSX010000003.1"/>
</dbReference>
<dbReference type="PANTHER" id="PTHR15108">
    <property type="entry name" value="N-ACYLGLUCOSAMINE-2-EPIMERASE"/>
    <property type="match status" value="1"/>
</dbReference>